<dbReference type="Proteomes" id="UP000317093">
    <property type="component" value="Chromosome"/>
</dbReference>
<dbReference type="InterPro" id="IPR050508">
    <property type="entry name" value="Methyltransf_Superfamily"/>
</dbReference>
<reference evidence="2 3" key="1">
    <citation type="submission" date="2019-02" db="EMBL/GenBank/DDBJ databases">
        <title>Deep-cultivation of Planctomycetes and their phenomic and genomic characterization uncovers novel biology.</title>
        <authorList>
            <person name="Wiegand S."/>
            <person name="Jogler M."/>
            <person name="Boedeker C."/>
            <person name="Pinto D."/>
            <person name="Vollmers J."/>
            <person name="Rivas-Marin E."/>
            <person name="Kohn T."/>
            <person name="Peeters S.H."/>
            <person name="Heuer A."/>
            <person name="Rast P."/>
            <person name="Oberbeckmann S."/>
            <person name="Bunk B."/>
            <person name="Jeske O."/>
            <person name="Meyerdierks A."/>
            <person name="Storesund J.E."/>
            <person name="Kallscheuer N."/>
            <person name="Luecker S."/>
            <person name="Lage O.M."/>
            <person name="Pohl T."/>
            <person name="Merkel B.J."/>
            <person name="Hornburger P."/>
            <person name="Mueller R.-W."/>
            <person name="Bruemmer F."/>
            <person name="Labrenz M."/>
            <person name="Spormann A.M."/>
            <person name="Op den Camp H."/>
            <person name="Overmann J."/>
            <person name="Amann R."/>
            <person name="Jetten M.S.M."/>
            <person name="Mascher T."/>
            <person name="Medema M.H."/>
            <person name="Devos D.P."/>
            <person name="Kaster A.-K."/>
            <person name="Ovreas L."/>
            <person name="Rohde M."/>
            <person name="Galperin M.Y."/>
            <person name="Jogler C."/>
        </authorList>
    </citation>
    <scope>NUCLEOTIDE SEQUENCE [LARGE SCALE GENOMIC DNA]</scope>
    <source>
        <strain evidence="2 3">Pan216</strain>
    </source>
</reference>
<organism evidence="2 3">
    <name type="scientific">Kolteria novifilia</name>
    <dbReference type="NCBI Taxonomy" id="2527975"/>
    <lineage>
        <taxon>Bacteria</taxon>
        <taxon>Pseudomonadati</taxon>
        <taxon>Planctomycetota</taxon>
        <taxon>Planctomycetia</taxon>
        <taxon>Kolteriales</taxon>
        <taxon>Kolteriaceae</taxon>
        <taxon>Kolteria</taxon>
    </lineage>
</organism>
<dbReference type="PANTHER" id="PTHR42912">
    <property type="entry name" value="METHYLTRANSFERASE"/>
    <property type="match status" value="1"/>
</dbReference>
<evidence type="ECO:0000313" key="3">
    <source>
        <dbReference type="Proteomes" id="UP000317093"/>
    </source>
</evidence>
<dbReference type="Pfam" id="PF13649">
    <property type="entry name" value="Methyltransf_25"/>
    <property type="match status" value="1"/>
</dbReference>
<protein>
    <recommendedName>
        <fullName evidence="1">Methyltransferase domain-containing protein</fullName>
    </recommendedName>
</protein>
<dbReference type="AlphaFoldDB" id="A0A518B063"/>
<feature type="domain" description="Methyltransferase" evidence="1">
    <location>
        <begin position="47"/>
        <end position="145"/>
    </location>
</feature>
<dbReference type="SUPFAM" id="SSF53335">
    <property type="entry name" value="S-adenosyl-L-methionine-dependent methyltransferases"/>
    <property type="match status" value="1"/>
</dbReference>
<proteinExistence type="predicted"/>
<gene>
    <name evidence="2" type="ORF">Pan216_12070</name>
</gene>
<accession>A0A518B063</accession>
<dbReference type="RefSeq" id="WP_145256104.1">
    <property type="nucleotide sequence ID" value="NZ_CP036279.1"/>
</dbReference>
<dbReference type="CDD" id="cd02440">
    <property type="entry name" value="AdoMet_MTases"/>
    <property type="match status" value="1"/>
</dbReference>
<keyword evidence="3" id="KW-1185">Reference proteome</keyword>
<dbReference type="GO" id="GO:0008168">
    <property type="term" value="F:methyltransferase activity"/>
    <property type="evidence" value="ECO:0007669"/>
    <property type="project" value="TreeGrafter"/>
</dbReference>
<dbReference type="InterPro" id="IPR041698">
    <property type="entry name" value="Methyltransf_25"/>
</dbReference>
<sequence>MQTLTHEQARQFYDRFGARQDNQRWYEDRPIAALLDQLDFSGAERLLEFGVGTGRLAEKLLHHELPSSCHYVGIDASATMIALADDRLEPWFDRVRLIQSDGTIQLDLDDGSRDHIISTYVLDLLSEEDIRQFLREAHRVLTPTGRCGLVGLTWGEEPISRGVMGVWSAVHSLSPRLVGGCRPLRLEELLDPNEWTLVDRRVVTCWGLASEAVVLSPR</sequence>
<dbReference type="KEGG" id="knv:Pan216_12070"/>
<dbReference type="OrthoDB" id="465705at2"/>
<dbReference type="InterPro" id="IPR029063">
    <property type="entry name" value="SAM-dependent_MTases_sf"/>
</dbReference>
<dbReference type="EMBL" id="CP036279">
    <property type="protein sequence ID" value="QDU60368.1"/>
    <property type="molecule type" value="Genomic_DNA"/>
</dbReference>
<name>A0A518B063_9BACT</name>
<evidence type="ECO:0000259" key="1">
    <source>
        <dbReference type="Pfam" id="PF13649"/>
    </source>
</evidence>
<evidence type="ECO:0000313" key="2">
    <source>
        <dbReference type="EMBL" id="QDU60368.1"/>
    </source>
</evidence>
<dbReference type="Gene3D" id="3.40.50.150">
    <property type="entry name" value="Vaccinia Virus protein VP39"/>
    <property type="match status" value="1"/>
</dbReference>